<dbReference type="EMBL" id="JPKZ01000714">
    <property type="protein sequence ID" value="KHN85929.1"/>
    <property type="molecule type" value="Genomic_DNA"/>
</dbReference>
<dbReference type="InterPro" id="IPR029043">
    <property type="entry name" value="GcvT/YgfZ_C"/>
</dbReference>
<dbReference type="PIRSF" id="PIRSF006487">
    <property type="entry name" value="GcvT"/>
    <property type="match status" value="1"/>
</dbReference>
<dbReference type="Gene3D" id="4.10.1250.10">
    <property type="entry name" value="Aminomethyltransferase fragment"/>
    <property type="match status" value="1"/>
</dbReference>
<dbReference type="OrthoDB" id="10263536at2759"/>
<organism evidence="14 15">
    <name type="scientific">Toxocara canis</name>
    <name type="common">Canine roundworm</name>
    <dbReference type="NCBI Taxonomy" id="6265"/>
    <lineage>
        <taxon>Eukaryota</taxon>
        <taxon>Metazoa</taxon>
        <taxon>Ecdysozoa</taxon>
        <taxon>Nematoda</taxon>
        <taxon>Chromadorea</taxon>
        <taxon>Rhabditida</taxon>
        <taxon>Spirurina</taxon>
        <taxon>Ascaridomorpha</taxon>
        <taxon>Ascaridoidea</taxon>
        <taxon>Toxocaridae</taxon>
        <taxon>Toxocara</taxon>
    </lineage>
</organism>
<evidence type="ECO:0000259" key="12">
    <source>
        <dbReference type="Pfam" id="PF01571"/>
    </source>
</evidence>
<comment type="function">
    <text evidence="1 11">The glycine cleavage system catalyzes the degradation of glycine.</text>
</comment>
<dbReference type="InterPro" id="IPR027266">
    <property type="entry name" value="TrmE/GcvT-like"/>
</dbReference>
<dbReference type="FunFam" id="3.30.1360.120:FF:000014">
    <property type="entry name" value="Aminomethyltransferase"/>
    <property type="match status" value="1"/>
</dbReference>
<reference evidence="14 15" key="1">
    <citation type="submission" date="2014-11" db="EMBL/GenBank/DDBJ databases">
        <title>Genetic blueprint of the zoonotic pathogen Toxocara canis.</title>
        <authorList>
            <person name="Zhu X.-Q."/>
            <person name="Korhonen P.K."/>
            <person name="Cai H."/>
            <person name="Young N.D."/>
            <person name="Nejsum P."/>
            <person name="von Samson-Himmelstjerna G."/>
            <person name="Boag P.R."/>
            <person name="Tan P."/>
            <person name="Li Q."/>
            <person name="Min J."/>
            <person name="Yang Y."/>
            <person name="Wang X."/>
            <person name="Fang X."/>
            <person name="Hall R.S."/>
            <person name="Hofmann A."/>
            <person name="Sternberg P.W."/>
            <person name="Jex A.R."/>
            <person name="Gasser R.B."/>
        </authorList>
    </citation>
    <scope>NUCLEOTIDE SEQUENCE [LARGE SCALE GENOMIC DNA]</scope>
    <source>
        <strain evidence="14">PN_DK_2014</strain>
    </source>
</reference>
<dbReference type="InterPro" id="IPR006222">
    <property type="entry name" value="GCVT_N"/>
</dbReference>
<dbReference type="PANTHER" id="PTHR43757:SF16">
    <property type="entry name" value="AMINOMETHYLTRANSFERASE, MITOCHONDRIAL"/>
    <property type="match status" value="1"/>
</dbReference>
<dbReference type="InterPro" id="IPR018737">
    <property type="entry name" value="DREAM_LIN52"/>
</dbReference>
<dbReference type="GO" id="GO:0004047">
    <property type="term" value="F:aminomethyltransferase activity"/>
    <property type="evidence" value="ECO:0007669"/>
    <property type="project" value="UniProtKB-EC"/>
</dbReference>
<dbReference type="GO" id="GO:0006355">
    <property type="term" value="P:regulation of DNA-templated transcription"/>
    <property type="evidence" value="ECO:0007669"/>
    <property type="project" value="InterPro"/>
</dbReference>
<evidence type="ECO:0000313" key="14">
    <source>
        <dbReference type="EMBL" id="KHN85929.1"/>
    </source>
</evidence>
<evidence type="ECO:0000313" key="15">
    <source>
        <dbReference type="Proteomes" id="UP000031036"/>
    </source>
</evidence>
<sequence>MRSGVSCTASGAKLTKFRTDLGPQDVRFVNELGQLNPDQLMEYVRTLQNNVYTLGVEEGKMMRQGALQRFAVAFFQRRFTSSGNIKRTCLYELHTQNWAKMVPFAGYEMPVQYGDHTIADSAVHTRQVQFLKHVSIFDVSHMLQTHITGKDRVEFIESLTTADVQGLQDNQGTLSVFTNERGGIRDDLIVTKTNLGYIYMVTNAGCIDKDLPYLLEKAEHWRKKGKDVEVKPLEGRGLVAVQGPEMAKLLQGETDFDLSKLYFMHSTIGTVLGIPDCRVTRCGYTGEDGVEISVDPKRAAELVKNLLQSKKAKVRLAGLGARDALRLEAGLCLYGSDIDENTTPIEAGLAFVVAKRRRQAKDFPGAEKIVSQLEKKNWPKRRVGLIAGSGRAPRSHLPVIDPNSKAVVGVVTSGCPSPNLKKNIGMAYVDRPDSKTGKELLVDFGSKQLKVTVAKMPFVQTTYYSPPK</sequence>
<proteinExistence type="inferred from homology"/>
<keyword evidence="15" id="KW-1185">Reference proteome</keyword>
<keyword evidence="14" id="KW-0489">Methyltransferase</keyword>
<evidence type="ECO:0000256" key="7">
    <source>
        <dbReference type="ARBA" id="ARBA00022946"/>
    </source>
</evidence>
<comment type="caution">
    <text evidence="14">The sequence shown here is derived from an EMBL/GenBank/DDBJ whole genome shotgun (WGS) entry which is preliminary data.</text>
</comment>
<evidence type="ECO:0000256" key="8">
    <source>
        <dbReference type="ARBA" id="ARBA00023128"/>
    </source>
</evidence>
<dbReference type="GO" id="GO:0006546">
    <property type="term" value="P:glycine catabolic process"/>
    <property type="evidence" value="ECO:0007669"/>
    <property type="project" value="InterPro"/>
</dbReference>
<keyword evidence="7 11" id="KW-0809">Transit peptide</keyword>
<dbReference type="GO" id="GO:0005960">
    <property type="term" value="C:glycine cleavage complex"/>
    <property type="evidence" value="ECO:0007669"/>
    <property type="project" value="InterPro"/>
</dbReference>
<dbReference type="Gene3D" id="2.40.30.110">
    <property type="entry name" value="Aminomethyltransferase beta-barrel domains"/>
    <property type="match status" value="1"/>
</dbReference>
<dbReference type="SUPFAM" id="SSF103025">
    <property type="entry name" value="Folate-binding domain"/>
    <property type="match status" value="1"/>
</dbReference>
<dbReference type="Pfam" id="PF01571">
    <property type="entry name" value="GCV_T"/>
    <property type="match status" value="1"/>
</dbReference>
<dbReference type="STRING" id="6265.A0A0B2VWX8"/>
<comment type="subcellular location">
    <subcellularLocation>
        <location evidence="2 11">Mitochondrion</location>
    </subcellularLocation>
</comment>
<evidence type="ECO:0000256" key="4">
    <source>
        <dbReference type="ARBA" id="ARBA00011690"/>
    </source>
</evidence>
<dbReference type="NCBIfam" id="TIGR00528">
    <property type="entry name" value="gcvT"/>
    <property type="match status" value="1"/>
</dbReference>
<comment type="subunit">
    <text evidence="4 11">The glycine cleavage system is composed of four proteins: P, T, L and H.</text>
</comment>
<dbReference type="Gene3D" id="3.30.70.1400">
    <property type="entry name" value="Aminomethyltransferase beta-barrel domains"/>
    <property type="match status" value="1"/>
</dbReference>
<evidence type="ECO:0000256" key="10">
    <source>
        <dbReference type="PIRSR" id="PIRSR006487-1"/>
    </source>
</evidence>
<comment type="catalytic activity">
    <reaction evidence="9 11">
        <text>N(6)-[(R)-S(8)-aminomethyldihydrolipoyl]-L-lysyl-[protein] + (6S)-5,6,7,8-tetrahydrofolate = N(6)-[(R)-dihydrolipoyl]-L-lysyl-[protein] + (6R)-5,10-methylene-5,6,7,8-tetrahydrofolate + NH4(+)</text>
        <dbReference type="Rhea" id="RHEA:16945"/>
        <dbReference type="Rhea" id="RHEA-COMP:10475"/>
        <dbReference type="Rhea" id="RHEA-COMP:10492"/>
        <dbReference type="ChEBI" id="CHEBI:15636"/>
        <dbReference type="ChEBI" id="CHEBI:28938"/>
        <dbReference type="ChEBI" id="CHEBI:57453"/>
        <dbReference type="ChEBI" id="CHEBI:83100"/>
        <dbReference type="ChEBI" id="CHEBI:83143"/>
        <dbReference type="EC" id="2.1.2.10"/>
    </reaction>
</comment>
<feature type="domain" description="GCVT N-terminal" evidence="12">
    <location>
        <begin position="90"/>
        <end position="355"/>
    </location>
</feature>
<evidence type="ECO:0000256" key="9">
    <source>
        <dbReference type="ARBA" id="ARBA00047665"/>
    </source>
</evidence>
<keyword evidence="6 11" id="KW-0808">Transferase</keyword>
<gene>
    <name evidence="14" type="primary">AMT</name>
    <name evidence="14" type="ORF">Tcan_15876</name>
</gene>
<dbReference type="PANTHER" id="PTHR43757">
    <property type="entry name" value="AMINOMETHYLTRANSFERASE"/>
    <property type="match status" value="1"/>
</dbReference>
<dbReference type="EC" id="2.1.2.10" evidence="11"/>
<dbReference type="InterPro" id="IPR028896">
    <property type="entry name" value="GcvT/YgfZ/DmdA"/>
</dbReference>
<dbReference type="Gene3D" id="3.30.1360.120">
    <property type="entry name" value="Probable tRNA modification gtpase trme, domain 1"/>
    <property type="match status" value="1"/>
</dbReference>
<keyword evidence="5 11" id="KW-0032">Aminotransferase</keyword>
<comment type="similarity">
    <text evidence="3 11">Belongs to the GcvT family.</text>
</comment>
<feature type="domain" description="Aminomethyltransferase C-terminal" evidence="13">
    <location>
        <begin position="380"/>
        <end position="459"/>
    </location>
</feature>
<dbReference type="SUPFAM" id="SSF101790">
    <property type="entry name" value="Aminomethyltransferase beta-barrel domain"/>
    <property type="match status" value="1"/>
</dbReference>
<dbReference type="Pfam" id="PF10044">
    <property type="entry name" value="LIN52"/>
    <property type="match status" value="1"/>
</dbReference>
<dbReference type="GO" id="GO:0070176">
    <property type="term" value="C:DRM complex"/>
    <property type="evidence" value="ECO:0007669"/>
    <property type="project" value="InterPro"/>
</dbReference>
<dbReference type="NCBIfam" id="NF001567">
    <property type="entry name" value="PRK00389.1"/>
    <property type="match status" value="1"/>
</dbReference>
<evidence type="ECO:0000256" key="5">
    <source>
        <dbReference type="ARBA" id="ARBA00022576"/>
    </source>
</evidence>
<evidence type="ECO:0000256" key="1">
    <source>
        <dbReference type="ARBA" id="ARBA00003631"/>
    </source>
</evidence>
<name>A0A0B2VWX8_TOXCA</name>
<dbReference type="GO" id="GO:0008168">
    <property type="term" value="F:methyltransferase activity"/>
    <property type="evidence" value="ECO:0007669"/>
    <property type="project" value="UniProtKB-KW"/>
</dbReference>
<dbReference type="InterPro" id="IPR006223">
    <property type="entry name" value="GcvT"/>
</dbReference>
<protein>
    <recommendedName>
        <fullName evidence="11">Aminomethyltransferase</fullName>
        <ecNumber evidence="11">2.1.2.10</ecNumber>
    </recommendedName>
    <alternativeName>
        <fullName evidence="11">Glycine cleavage system T protein</fullName>
    </alternativeName>
</protein>
<dbReference type="GO" id="GO:0032259">
    <property type="term" value="P:methylation"/>
    <property type="evidence" value="ECO:0007669"/>
    <property type="project" value="UniProtKB-KW"/>
</dbReference>
<dbReference type="GO" id="GO:0008483">
    <property type="term" value="F:transaminase activity"/>
    <property type="evidence" value="ECO:0007669"/>
    <property type="project" value="UniProtKB-KW"/>
</dbReference>
<evidence type="ECO:0000256" key="2">
    <source>
        <dbReference type="ARBA" id="ARBA00004173"/>
    </source>
</evidence>
<evidence type="ECO:0000256" key="6">
    <source>
        <dbReference type="ARBA" id="ARBA00022679"/>
    </source>
</evidence>
<dbReference type="FunFam" id="4.10.1250.10:FF:000002">
    <property type="entry name" value="Aminomethyltransferase"/>
    <property type="match status" value="1"/>
</dbReference>
<dbReference type="AlphaFoldDB" id="A0A0B2VWX8"/>
<dbReference type="FunFam" id="3.30.70.1400:FF:000001">
    <property type="entry name" value="Aminomethyltransferase"/>
    <property type="match status" value="1"/>
</dbReference>
<evidence type="ECO:0000256" key="3">
    <source>
        <dbReference type="ARBA" id="ARBA00008609"/>
    </source>
</evidence>
<dbReference type="Proteomes" id="UP000031036">
    <property type="component" value="Unassembled WGS sequence"/>
</dbReference>
<feature type="binding site" evidence="10">
    <location>
        <position position="291"/>
    </location>
    <ligand>
        <name>substrate</name>
    </ligand>
</feature>
<evidence type="ECO:0000256" key="11">
    <source>
        <dbReference type="RuleBase" id="RU003981"/>
    </source>
</evidence>
<evidence type="ECO:0000259" key="13">
    <source>
        <dbReference type="Pfam" id="PF08669"/>
    </source>
</evidence>
<dbReference type="Pfam" id="PF08669">
    <property type="entry name" value="GCV_T_C"/>
    <property type="match status" value="1"/>
</dbReference>
<keyword evidence="8 11" id="KW-0496">Mitochondrion</keyword>
<accession>A0A0B2VWX8</accession>
<dbReference type="GO" id="GO:0005739">
    <property type="term" value="C:mitochondrion"/>
    <property type="evidence" value="ECO:0007669"/>
    <property type="project" value="UniProtKB-SubCell"/>
</dbReference>
<dbReference type="InterPro" id="IPR013977">
    <property type="entry name" value="GcvT_C"/>
</dbReference>
<dbReference type="OMA" id="MPVQYPA"/>